<dbReference type="OrthoDB" id="344900at2"/>
<dbReference type="InterPro" id="IPR036715">
    <property type="entry name" value="A-2_3-sialylTrfase_sf"/>
</dbReference>
<dbReference type="AlphaFoldDB" id="A0A2K4ZAP3"/>
<dbReference type="Gene3D" id="3.40.50.720">
    <property type="entry name" value="NAD(P)-binding Rossmann-like Domain"/>
    <property type="match status" value="1"/>
</dbReference>
<dbReference type="EMBL" id="OFSM01000001">
    <property type="protein sequence ID" value="SOY27527.1"/>
    <property type="molecule type" value="Genomic_DNA"/>
</dbReference>
<name>A0A2K4ZAP3_9FIRM</name>
<feature type="domain" description="6-hydroxymethylpterin diphosphokinase MptE-like" evidence="1">
    <location>
        <begin position="193"/>
        <end position="343"/>
    </location>
</feature>
<dbReference type="RefSeq" id="WP_103237646.1">
    <property type="nucleotide sequence ID" value="NZ_JANJZD010000016.1"/>
</dbReference>
<evidence type="ECO:0000313" key="2">
    <source>
        <dbReference type="EMBL" id="SOY27527.1"/>
    </source>
</evidence>
<evidence type="ECO:0000313" key="3">
    <source>
        <dbReference type="Proteomes" id="UP000236311"/>
    </source>
</evidence>
<dbReference type="Pfam" id="PF01973">
    <property type="entry name" value="MptE-like"/>
    <property type="match status" value="1"/>
</dbReference>
<dbReference type="InterPro" id="IPR002826">
    <property type="entry name" value="MptE-like"/>
</dbReference>
<organism evidence="2 3">
    <name type="scientific">Acetatifactor muris</name>
    <dbReference type="NCBI Taxonomy" id="879566"/>
    <lineage>
        <taxon>Bacteria</taxon>
        <taxon>Bacillati</taxon>
        <taxon>Bacillota</taxon>
        <taxon>Clostridia</taxon>
        <taxon>Lachnospirales</taxon>
        <taxon>Lachnospiraceae</taxon>
        <taxon>Acetatifactor</taxon>
    </lineage>
</organism>
<sequence length="412" mass="47599">MKRYYLYGAGQNCKGVIKFFGAENITAIIDSDEKKNGKKFDGIPIVSLQQYIAQESNEEIIITSVLANKEIAEVLEFNGIRNYYKCPYMLTGFYENGKDIVDKLELKKYPEIVCCSCNPISESIEEEVKKKDSSIVFKYIDRDNLKEVNNKIPILVTNEDDEYIWKKLNRADGLENVIDINNIYRAKYGFINKDIVKFRDIHKGKRCFIIGNGPSLRYTDLEKLREEKEICFGCNRIYLAYPNTNWRPDYYVAVDHMIIQNDYAKILELGGIRFVRHSYCQVENWAKYGIYEFRGLACPSQQPQVSYDILEGIYMGNTVVYDALQIALYMGFQEIYLLGVDMTTGIRYEDEGSHFYKSPDTKENLGTSNSLEARKNLGYAAEEIAKSGWILRNATRGGELEEVPRVDFDLLF</sequence>
<reference evidence="2 3" key="1">
    <citation type="submission" date="2018-01" db="EMBL/GenBank/DDBJ databases">
        <authorList>
            <person name="Gaut B.S."/>
            <person name="Morton B.R."/>
            <person name="Clegg M.T."/>
            <person name="Duvall M.R."/>
        </authorList>
    </citation>
    <scope>NUCLEOTIDE SEQUENCE [LARGE SCALE GENOMIC DNA]</scope>
    <source>
        <strain evidence="2">GP69</strain>
    </source>
</reference>
<proteinExistence type="predicted"/>
<keyword evidence="3" id="KW-1185">Reference proteome</keyword>
<evidence type="ECO:0000259" key="1">
    <source>
        <dbReference type="Pfam" id="PF01973"/>
    </source>
</evidence>
<dbReference type="Proteomes" id="UP000236311">
    <property type="component" value="Unassembled WGS sequence"/>
</dbReference>
<dbReference type="Gene3D" id="3.90.1480.10">
    <property type="entry name" value="Alpha-2,3-sialyltransferase"/>
    <property type="match status" value="1"/>
</dbReference>
<protein>
    <recommendedName>
        <fullName evidence="1">6-hydroxymethylpterin diphosphokinase MptE-like domain-containing protein</fullName>
    </recommendedName>
</protein>
<gene>
    <name evidence="2" type="ORF">AMURIS_00231</name>
</gene>
<accession>A0A2K4ZAP3</accession>
<dbReference type="SUPFAM" id="SSF102414">
    <property type="entry name" value="Alpha-2,3/8-sialyltransferase CstII"/>
    <property type="match status" value="1"/>
</dbReference>